<dbReference type="GO" id="GO:0003677">
    <property type="term" value="F:DNA binding"/>
    <property type="evidence" value="ECO:0007669"/>
    <property type="project" value="UniProtKB-UniRule"/>
</dbReference>
<evidence type="ECO:0000313" key="4">
    <source>
        <dbReference type="Proteomes" id="UP000234849"/>
    </source>
</evidence>
<dbReference type="InterPro" id="IPR001647">
    <property type="entry name" value="HTH_TetR"/>
</dbReference>
<proteinExistence type="predicted"/>
<dbReference type="RefSeq" id="WP_101879306.1">
    <property type="nucleotide sequence ID" value="NZ_CACRUK010000041.1"/>
</dbReference>
<dbReference type="Pfam" id="PF00440">
    <property type="entry name" value="TetR_N"/>
    <property type="match status" value="1"/>
</dbReference>
<dbReference type="AlphaFoldDB" id="A0A2N5NK16"/>
<evidence type="ECO:0000256" key="1">
    <source>
        <dbReference type="ARBA" id="ARBA00023125"/>
    </source>
</evidence>
<gene>
    <name evidence="3" type="ORF">CDL18_04730</name>
</gene>
<evidence type="ECO:0000313" key="3">
    <source>
        <dbReference type="EMBL" id="PLT56483.1"/>
    </source>
</evidence>
<comment type="caution">
    <text evidence="3">The sequence shown here is derived from an EMBL/GenBank/DDBJ whole genome shotgun (WGS) entry which is preliminary data.</text>
</comment>
<dbReference type="PROSITE" id="PS50977">
    <property type="entry name" value="HTH_TETR_2"/>
    <property type="match status" value="1"/>
</dbReference>
<dbReference type="PRINTS" id="PR00455">
    <property type="entry name" value="HTHTETR"/>
</dbReference>
<dbReference type="Proteomes" id="UP000234849">
    <property type="component" value="Unassembled WGS sequence"/>
</dbReference>
<dbReference type="SUPFAM" id="SSF46689">
    <property type="entry name" value="Homeodomain-like"/>
    <property type="match status" value="1"/>
</dbReference>
<dbReference type="PANTHER" id="PTHR43479">
    <property type="entry name" value="ACREF/ENVCD OPERON REPRESSOR-RELATED"/>
    <property type="match status" value="1"/>
</dbReference>
<reference evidence="3 4" key="1">
    <citation type="journal article" date="2017" name="Genome Med.">
        <title>A novel Ruminococcus gnavus clade enriched in inflammatory bowel disease patients.</title>
        <authorList>
            <person name="Hall A.B."/>
            <person name="Yassour M."/>
            <person name="Sauk J."/>
            <person name="Garner A."/>
            <person name="Jiang X."/>
            <person name="Arthur T."/>
            <person name="Lagoudas G.K."/>
            <person name="Vatanen T."/>
            <person name="Fornelos N."/>
            <person name="Wilson R."/>
            <person name="Bertha M."/>
            <person name="Cohen M."/>
            <person name="Garber J."/>
            <person name="Khalili H."/>
            <person name="Gevers D."/>
            <person name="Ananthakrishnan A.N."/>
            <person name="Kugathasan S."/>
            <person name="Lander E.S."/>
            <person name="Blainey P."/>
            <person name="Vlamakis H."/>
            <person name="Xavier R.J."/>
            <person name="Huttenhower C."/>
        </authorList>
    </citation>
    <scope>NUCLEOTIDE SEQUENCE [LARGE SCALE GENOMIC DNA]</scope>
    <source>
        <strain evidence="3 4">RJX1118</strain>
    </source>
</reference>
<name>A0A2N5NK16_MEDGN</name>
<keyword evidence="1 2" id="KW-0238">DNA-binding</keyword>
<dbReference type="InterPro" id="IPR050624">
    <property type="entry name" value="HTH-type_Tx_Regulator"/>
</dbReference>
<organism evidence="3 4">
    <name type="scientific">Mediterraneibacter gnavus</name>
    <name type="common">Ruminococcus gnavus</name>
    <dbReference type="NCBI Taxonomy" id="33038"/>
    <lineage>
        <taxon>Bacteria</taxon>
        <taxon>Bacillati</taxon>
        <taxon>Bacillota</taxon>
        <taxon>Clostridia</taxon>
        <taxon>Lachnospirales</taxon>
        <taxon>Lachnospiraceae</taxon>
        <taxon>Mediterraneibacter</taxon>
    </lineage>
</organism>
<dbReference type="Gene3D" id="1.10.357.10">
    <property type="entry name" value="Tetracycline Repressor, domain 2"/>
    <property type="match status" value="1"/>
</dbReference>
<feature type="DNA-binding region" description="H-T-H motif" evidence="2">
    <location>
        <begin position="38"/>
        <end position="57"/>
    </location>
</feature>
<dbReference type="EMBL" id="NIHM01000005">
    <property type="protein sequence ID" value="PLT56483.1"/>
    <property type="molecule type" value="Genomic_DNA"/>
</dbReference>
<protein>
    <submittedName>
        <fullName evidence="3">TetR family transcriptional regulator</fullName>
    </submittedName>
</protein>
<dbReference type="InterPro" id="IPR009057">
    <property type="entry name" value="Homeodomain-like_sf"/>
</dbReference>
<evidence type="ECO:0000256" key="2">
    <source>
        <dbReference type="PROSITE-ProRule" id="PRU00335"/>
    </source>
</evidence>
<dbReference type="PANTHER" id="PTHR43479:SF11">
    <property type="entry name" value="ACREF_ENVCD OPERON REPRESSOR-RELATED"/>
    <property type="match status" value="1"/>
</dbReference>
<sequence>MNIVQVGGADLNMAVTSREEILAVCREIVAEEGLSSVNMRLVASRCNIALGSVYNYFPSKSELLLATIESVWMDIFHMNGQVLVFESFTACIAWLFDTVYKSSQKYPEFFNLHSMSFAAKDKNEGRKMMEISLMHLKKNLVQILTEDQNVRENAFENELTPEIFVEYVFTLLMSILLEKQKSCEPLLTMIAHSIYESHF</sequence>
<accession>A0A2N5NK16</accession>